<sequence>MSMSNSSQKSSGHGVSPQARWRDDDAYASTPQSSYQSHETKVKEEGFYPMYSDDDDDDDDNFYNFFNEPPGLRESEENPTNGASSTPWFSNPTGNERQAPVVSDGYSSAATGFRAPGDVVQHIPQFEDHAEGLSNTIHPAVAELIDTEESYFRSLQFIISYIKDKLKGVPEVDVHSLFSNIEEIFQMTRSFSTELNQTKNDEKNQLVNIGILFQEYCSDMENVYSRYCCGYQRALTLLDQYKETHIFENIQEALATESSSSCQYTDITFYLVKPMQRVTKYPLLVQRILEIKSISKEAKDALEGALQAVMQMNTNINENKRRKEVASKYVQEDQRTLLEKVYQINKHTLSKKKSRLSQLLKQQAGIVPKKEDKEYDSLAKNFQCLASVVSQLHQNVLNHVNILEELLTRQPDISCMEEEAVSTQYKADFTMELYQNIYLEFKRRLQLLVLQPLTSLLESLKGPKNLIRKRMDKLLDCENLEEKYSETGKMTLEEEEIIKNYKAIHTLLLSELPLCIALSKQLLRGLLFTYIELNHEMTLQGLNAAQAEASQLEHRILRGAEFMKWVDVSIRQSSSQLKEFEKKFVEQMPAPPVQDQSPAQDHQVQSLLKRYGTDKIYQVMQAATGSKNLDLTLKRGDFVAVLQYSDTKGSKSRWLVDTGGSRGYVQSSKLQPYQGIPSRKNSLDSLSPLNNCRETRRHSSTAQECPYSIYSEIPIYSPFQDVALYAFNARSSYEVSLKQGEPVVILEPHDKKGSPEWSLVEVGGRKGYVPSNHLGKVQMPNSPSAASIYR</sequence>
<dbReference type="FunFam" id="2.30.30.40:FF:000177">
    <property type="entry name" value="Rho guanine nucleotide exchange factor (GEF) 37"/>
    <property type="match status" value="1"/>
</dbReference>
<dbReference type="Pfam" id="PF07653">
    <property type="entry name" value="SH3_2"/>
    <property type="match status" value="1"/>
</dbReference>
<dbReference type="SMART" id="SM00326">
    <property type="entry name" value="SH3"/>
    <property type="match status" value="2"/>
</dbReference>
<dbReference type="InterPro" id="IPR001452">
    <property type="entry name" value="SH3_domain"/>
</dbReference>
<evidence type="ECO:0000313" key="6">
    <source>
        <dbReference type="EMBL" id="CAH2277238.1"/>
    </source>
</evidence>
<feature type="compositionally biased region" description="Polar residues" evidence="3">
    <location>
        <begin position="78"/>
        <end position="96"/>
    </location>
</feature>
<feature type="domain" description="DH" evidence="5">
    <location>
        <begin position="136"/>
        <end position="319"/>
    </location>
</feature>
<dbReference type="Pfam" id="PF00621">
    <property type="entry name" value="RhoGEF"/>
    <property type="match status" value="1"/>
</dbReference>
<gene>
    <name evidence="6" type="ORF">PECUL_23A057067</name>
</gene>
<dbReference type="GO" id="GO:0005737">
    <property type="term" value="C:cytoplasm"/>
    <property type="evidence" value="ECO:0007669"/>
    <property type="project" value="TreeGrafter"/>
</dbReference>
<dbReference type="SMART" id="SM00325">
    <property type="entry name" value="RhoGEF"/>
    <property type="match status" value="1"/>
</dbReference>
<keyword evidence="1 2" id="KW-0728">SH3 domain</keyword>
<dbReference type="Gene3D" id="1.20.900.10">
    <property type="entry name" value="Dbl homology (DH) domain"/>
    <property type="match status" value="1"/>
</dbReference>
<dbReference type="InterPro" id="IPR000219">
    <property type="entry name" value="DH_dom"/>
</dbReference>
<dbReference type="CDD" id="cd00160">
    <property type="entry name" value="RhoGEF"/>
    <property type="match status" value="1"/>
</dbReference>
<dbReference type="Gene3D" id="1.20.1270.60">
    <property type="entry name" value="Arfaptin homology (AH) domain/BAR domain"/>
    <property type="match status" value="1"/>
</dbReference>
<dbReference type="SUPFAM" id="SSF103657">
    <property type="entry name" value="BAR/IMD domain-like"/>
    <property type="match status" value="1"/>
</dbReference>
<evidence type="ECO:0000256" key="3">
    <source>
        <dbReference type="SAM" id="MobiDB-lite"/>
    </source>
</evidence>
<dbReference type="PANTHER" id="PTHR22834:SF9">
    <property type="entry name" value="RHO GUANINE NUCLEOTIDE EXCHANGE FACTOR 37"/>
    <property type="match status" value="1"/>
</dbReference>
<dbReference type="Gene3D" id="2.30.30.40">
    <property type="entry name" value="SH3 Domains"/>
    <property type="match status" value="2"/>
</dbReference>
<feature type="domain" description="SH3" evidence="4">
    <location>
        <begin position="716"/>
        <end position="779"/>
    </location>
</feature>
<feature type="compositionally biased region" description="Acidic residues" evidence="3">
    <location>
        <begin position="52"/>
        <end position="61"/>
    </location>
</feature>
<dbReference type="InterPro" id="IPR051492">
    <property type="entry name" value="Dynamin-Rho_GEF"/>
</dbReference>
<proteinExistence type="predicted"/>
<evidence type="ECO:0000313" key="7">
    <source>
        <dbReference type="Proteomes" id="UP001295444"/>
    </source>
</evidence>
<dbReference type="PANTHER" id="PTHR22834">
    <property type="entry name" value="NUCLEAR FUSION PROTEIN FUS2"/>
    <property type="match status" value="1"/>
</dbReference>
<name>A0AAD1RU38_PELCU</name>
<dbReference type="AlphaFoldDB" id="A0AAD1RU38"/>
<dbReference type="InterPro" id="IPR035899">
    <property type="entry name" value="DBL_dom_sf"/>
</dbReference>
<dbReference type="InterPro" id="IPR027267">
    <property type="entry name" value="AH/BAR_dom_sf"/>
</dbReference>
<evidence type="ECO:0000259" key="5">
    <source>
        <dbReference type="PROSITE" id="PS50010"/>
    </source>
</evidence>
<dbReference type="GO" id="GO:0005085">
    <property type="term" value="F:guanyl-nucleotide exchange factor activity"/>
    <property type="evidence" value="ECO:0007669"/>
    <property type="project" value="InterPro"/>
</dbReference>
<dbReference type="EMBL" id="OW240914">
    <property type="protein sequence ID" value="CAH2277238.1"/>
    <property type="molecule type" value="Genomic_DNA"/>
</dbReference>
<protein>
    <submittedName>
        <fullName evidence="6">Rho guanine nucleotide exchange factor 37 isoform X2</fullName>
    </submittedName>
</protein>
<dbReference type="InterPro" id="IPR036028">
    <property type="entry name" value="SH3-like_dom_sf"/>
</dbReference>
<dbReference type="PROSITE" id="PS50010">
    <property type="entry name" value="DH_2"/>
    <property type="match status" value="1"/>
</dbReference>
<reference evidence="6" key="1">
    <citation type="submission" date="2022-03" db="EMBL/GenBank/DDBJ databases">
        <authorList>
            <person name="Alioto T."/>
            <person name="Alioto T."/>
            <person name="Gomez Garrido J."/>
        </authorList>
    </citation>
    <scope>NUCLEOTIDE SEQUENCE</scope>
</reference>
<organism evidence="6 7">
    <name type="scientific">Pelobates cultripes</name>
    <name type="common">Western spadefoot toad</name>
    <dbReference type="NCBI Taxonomy" id="61616"/>
    <lineage>
        <taxon>Eukaryota</taxon>
        <taxon>Metazoa</taxon>
        <taxon>Chordata</taxon>
        <taxon>Craniata</taxon>
        <taxon>Vertebrata</taxon>
        <taxon>Euteleostomi</taxon>
        <taxon>Amphibia</taxon>
        <taxon>Batrachia</taxon>
        <taxon>Anura</taxon>
        <taxon>Pelobatoidea</taxon>
        <taxon>Pelobatidae</taxon>
        <taxon>Pelobates</taxon>
    </lineage>
</organism>
<dbReference type="SUPFAM" id="SSF48065">
    <property type="entry name" value="DBL homology domain (DH-domain)"/>
    <property type="match status" value="1"/>
</dbReference>
<dbReference type="Pfam" id="PF00018">
    <property type="entry name" value="SH3_1"/>
    <property type="match status" value="1"/>
</dbReference>
<dbReference type="SUPFAM" id="SSF50044">
    <property type="entry name" value="SH3-domain"/>
    <property type="match status" value="2"/>
</dbReference>
<keyword evidence="7" id="KW-1185">Reference proteome</keyword>
<evidence type="ECO:0000256" key="2">
    <source>
        <dbReference type="PROSITE-ProRule" id="PRU00192"/>
    </source>
</evidence>
<feature type="region of interest" description="Disordered" evidence="3">
    <location>
        <begin position="1"/>
        <end position="101"/>
    </location>
</feature>
<dbReference type="PROSITE" id="PS50002">
    <property type="entry name" value="SH3"/>
    <property type="match status" value="1"/>
</dbReference>
<feature type="compositionally biased region" description="Low complexity" evidence="3">
    <location>
        <begin position="1"/>
        <end position="16"/>
    </location>
</feature>
<evidence type="ECO:0000259" key="4">
    <source>
        <dbReference type="PROSITE" id="PS50002"/>
    </source>
</evidence>
<dbReference type="Proteomes" id="UP001295444">
    <property type="component" value="Chromosome 03"/>
</dbReference>
<evidence type="ECO:0000256" key="1">
    <source>
        <dbReference type="ARBA" id="ARBA00022443"/>
    </source>
</evidence>
<accession>A0AAD1RU38</accession>